<feature type="domain" description="AP-3 complex subunit delta" evidence="9">
    <location>
        <begin position="609"/>
        <end position="769"/>
    </location>
</feature>
<keyword evidence="11" id="KW-1185">Reference proteome</keyword>
<dbReference type="Pfam" id="PF26171">
    <property type="entry name" value="Mu_AP3"/>
    <property type="match status" value="1"/>
</dbReference>
<feature type="region of interest" description="Disordered" evidence="8">
    <location>
        <begin position="739"/>
        <end position="758"/>
    </location>
</feature>
<keyword evidence="5 7" id="KW-0653">Protein transport</keyword>
<evidence type="ECO:0000256" key="8">
    <source>
        <dbReference type="SAM" id="MobiDB-lite"/>
    </source>
</evidence>
<dbReference type="PANTHER" id="PTHR22781">
    <property type="entry name" value="DELTA ADAPTIN-RELATED"/>
    <property type="match status" value="1"/>
</dbReference>
<evidence type="ECO:0000256" key="2">
    <source>
        <dbReference type="ARBA" id="ARBA00006613"/>
    </source>
</evidence>
<protein>
    <recommendedName>
        <fullName evidence="7">AP-3 complex subunit delta</fullName>
    </recommendedName>
</protein>
<feature type="region of interest" description="Disordered" evidence="8">
    <location>
        <begin position="546"/>
        <end position="581"/>
    </location>
</feature>
<dbReference type="EMBL" id="JAKROA010000005">
    <property type="protein sequence ID" value="KAL5107177.1"/>
    <property type="molecule type" value="Genomic_DNA"/>
</dbReference>
<evidence type="ECO:0000313" key="10">
    <source>
        <dbReference type="EMBL" id="KAL5107177.1"/>
    </source>
</evidence>
<feature type="compositionally biased region" description="Polar residues" evidence="8">
    <location>
        <begin position="805"/>
        <end position="814"/>
    </location>
</feature>
<dbReference type="Pfam" id="PF06375">
    <property type="entry name" value="AP3D1"/>
    <property type="match status" value="1"/>
</dbReference>
<reference evidence="10 11" key="1">
    <citation type="journal article" date="2022" name="Front. Cell. Infect. Microbiol.">
        <title>The Genomes of Two Strains of Taenia crassiceps the Animal Model for the Study of Human Cysticercosis.</title>
        <authorList>
            <person name="Bobes R.J."/>
            <person name="Estrada K."/>
            <person name="Rios-Valencia D.G."/>
            <person name="Calderon-Gallegos A."/>
            <person name="de la Torre P."/>
            <person name="Carrero J.C."/>
            <person name="Sanchez-Flores A."/>
            <person name="Laclette J.P."/>
        </authorList>
    </citation>
    <scope>NUCLEOTIDE SEQUENCE [LARGE SCALE GENOMIC DNA]</scope>
    <source>
        <strain evidence="10">WFUcys</strain>
    </source>
</reference>
<comment type="subcellular location">
    <subcellularLocation>
        <location evidence="1">Endomembrane system</location>
    </subcellularLocation>
    <subcellularLocation>
        <location evidence="7">Golgi apparatus</location>
    </subcellularLocation>
</comment>
<evidence type="ECO:0000256" key="4">
    <source>
        <dbReference type="ARBA" id="ARBA00022737"/>
    </source>
</evidence>
<keyword evidence="3 7" id="KW-0813">Transport</keyword>
<evidence type="ECO:0000256" key="5">
    <source>
        <dbReference type="ARBA" id="ARBA00022927"/>
    </source>
</evidence>
<feature type="compositionally biased region" description="Polar residues" evidence="8">
    <location>
        <begin position="562"/>
        <end position="573"/>
    </location>
</feature>
<dbReference type="SUPFAM" id="SSF48371">
    <property type="entry name" value="ARM repeat"/>
    <property type="match status" value="1"/>
</dbReference>
<dbReference type="InterPro" id="IPR002553">
    <property type="entry name" value="Clathrin/coatomer_adapt-like_N"/>
</dbReference>
<keyword evidence="6" id="KW-0472">Membrane</keyword>
<dbReference type="InterPro" id="IPR010474">
    <property type="entry name" value="AP3D_dom_metazoa"/>
</dbReference>
<dbReference type="InterPro" id="IPR017105">
    <property type="entry name" value="AP3_complex_dsu"/>
</dbReference>
<comment type="caution">
    <text evidence="10">The sequence shown here is derived from an EMBL/GenBank/DDBJ whole genome shotgun (WGS) entry which is preliminary data.</text>
</comment>
<evidence type="ECO:0000256" key="6">
    <source>
        <dbReference type="ARBA" id="ARBA00023136"/>
    </source>
</evidence>
<feature type="region of interest" description="Disordered" evidence="8">
    <location>
        <begin position="682"/>
        <end position="729"/>
    </location>
</feature>
<dbReference type="Proteomes" id="UP001651158">
    <property type="component" value="Unassembled WGS sequence"/>
</dbReference>
<evidence type="ECO:0000256" key="1">
    <source>
        <dbReference type="ARBA" id="ARBA00004308"/>
    </source>
</evidence>
<evidence type="ECO:0000259" key="9">
    <source>
        <dbReference type="SMART" id="SM01354"/>
    </source>
</evidence>
<name>A0ABR4QC87_9CEST</name>
<evidence type="ECO:0000256" key="7">
    <source>
        <dbReference type="PIRNR" id="PIRNR037092"/>
    </source>
</evidence>
<evidence type="ECO:0000313" key="11">
    <source>
        <dbReference type="Proteomes" id="UP001651158"/>
    </source>
</evidence>
<feature type="region of interest" description="Disordered" evidence="8">
    <location>
        <begin position="648"/>
        <end position="667"/>
    </location>
</feature>
<dbReference type="InterPro" id="IPR016024">
    <property type="entry name" value="ARM-type_fold"/>
</dbReference>
<dbReference type="SMART" id="SM01354">
    <property type="entry name" value="BLVR"/>
    <property type="match status" value="1"/>
</dbReference>
<dbReference type="Gene3D" id="1.25.10.10">
    <property type="entry name" value="Leucine-rich Repeat Variant"/>
    <property type="match status" value="1"/>
</dbReference>
<sequence>MSPKPYLAKKAILLMYKVFLKNPDALRAAFPRLRKKLEDPDPGIQSAAVNVICELARKNPQNYLSLSPVFFKLMTTSTNNWVLIKIIKLFGALTPLEPRLGKKLIEPLTNLIHNTSAMSLLYECINTVLAGVPDHHASIQLCVQKLRILIEDSDQNLKYLGLLAMGKIVRHHPKSVQAHKDLILACLDDRDESIRLRALDLLHGMVSRTNLLEIVRSLVRHLSASEIGAHFRAELIATVVRICSQGNYQYILSFEWYISVLLELAQLNVNRSGELLANQLLDVAVRVASVRPFAVSQMAIYLRSCKGMITHSNQASLHDVIYPAAWICGEYAGFLEEPRETLEAMLEIANLVDLRGHIQSVLVLNSLKLYCKLAAKWFNESTNGCKLESPVLEMGSSEPSLSQLQALLERLLGLTNFLMDKISLFVHSANLEVQERAVSIHQLLHLMTKRLSKLRAQVGDPMPDSTTATEVADLLGGDGDGPLDPLSSVPPETKSCAEPQQQATPAHDLLMGLHALLYELCSLFEGELNPVAPKAQRKVPVPEGLDLDAWINGPPSPPPQTLMASPSALSPQDTKSKKSKRVKNIEIIPTGDGIFAGLVEPEGPKPVHLSKAELDEMRKQRLLMQESNPHYLKPTKSNLRNSVAQDEVNIPTPSQNDPPVVEPSNGGLKLASSDKFATEMQKHFKEMSKANAKSSGSLGKTTKKGPRSRKAVLTEQTEGEETNEFSTNVAVSNIMDLPEGVAPNELDSPDEGNGLDPTDPHRFLNIPLDIQTPDTTTIVAHSNKAKVKKRKVKAEEGGGEPLKKCSTTSDNSQRAVDHPLIQGISEEAFLKLLMGSTLTAAHRVKVRCPATAEAVKGSASVSAEEAFVALLHSLSVDAGVSVVERVGTTASIYAEVAETPVCVLVKLSAQTGSVMIEAKSSRQASANEAVQRIKQCVKSFD</sequence>
<accession>A0ABR4QC87</accession>
<dbReference type="InterPro" id="IPR011989">
    <property type="entry name" value="ARM-like"/>
</dbReference>
<proteinExistence type="inferred from homology"/>
<gene>
    <name evidence="10" type="ORF">TcWFU_010203</name>
</gene>
<dbReference type="InterPro" id="IPR058898">
    <property type="entry name" value="Mu_AP3"/>
</dbReference>
<evidence type="ECO:0000256" key="3">
    <source>
        <dbReference type="ARBA" id="ARBA00022448"/>
    </source>
</evidence>
<feature type="compositionally biased region" description="Basic residues" evidence="8">
    <location>
        <begin position="701"/>
        <end position="710"/>
    </location>
</feature>
<dbReference type="Pfam" id="PF01602">
    <property type="entry name" value="Adaptin_N"/>
    <property type="match status" value="1"/>
</dbReference>
<comment type="subunit">
    <text evidence="7">Adaptor protein complex 3 (AP-3) is a heterotetramer.</text>
</comment>
<comment type="similarity">
    <text evidence="2 7">Belongs to the adaptor complexes large subunit family.</text>
</comment>
<organism evidence="10 11">
    <name type="scientific">Taenia crassiceps</name>
    <dbReference type="NCBI Taxonomy" id="6207"/>
    <lineage>
        <taxon>Eukaryota</taxon>
        <taxon>Metazoa</taxon>
        <taxon>Spiralia</taxon>
        <taxon>Lophotrochozoa</taxon>
        <taxon>Platyhelminthes</taxon>
        <taxon>Cestoda</taxon>
        <taxon>Eucestoda</taxon>
        <taxon>Cyclophyllidea</taxon>
        <taxon>Taeniidae</taxon>
        <taxon>Taenia</taxon>
    </lineage>
</organism>
<keyword evidence="7" id="KW-0333">Golgi apparatus</keyword>
<dbReference type="PANTHER" id="PTHR22781:SF12">
    <property type="entry name" value="AP-3 COMPLEX SUBUNIT DELTA-1"/>
    <property type="match status" value="1"/>
</dbReference>
<keyword evidence="4" id="KW-0677">Repeat</keyword>
<feature type="region of interest" description="Disordered" evidence="8">
    <location>
        <begin position="789"/>
        <end position="814"/>
    </location>
</feature>
<dbReference type="PIRSF" id="PIRSF037092">
    <property type="entry name" value="AP3_complex_delta"/>
    <property type="match status" value="1"/>
</dbReference>